<dbReference type="RefSeq" id="WP_154322212.1">
    <property type="nucleotide sequence ID" value="NZ_CAMDTP010000002.1"/>
</dbReference>
<dbReference type="Proteomes" id="UP000462363">
    <property type="component" value="Unassembled WGS sequence"/>
</dbReference>
<keyword evidence="1" id="KW-0472">Membrane</keyword>
<sequence>MTAQIKRLTPAQIITLGFALLILIGSILLSLPISVQDGVELKYIDALYTSTSAVCVTGLIAVDAGDTFTPIGQFFLAMLIQFGGLGVTTVGAGVIIAMGKKINLKGRTLIREALNVGSGKGLV</sequence>
<organism evidence="2 3">
    <name type="scientific">Clostridium scindens (strain JCM 10418 / VPI 12708)</name>
    <dbReference type="NCBI Taxonomy" id="29347"/>
    <lineage>
        <taxon>Bacteria</taxon>
        <taxon>Bacillati</taxon>
        <taxon>Bacillota</taxon>
        <taxon>Clostridia</taxon>
        <taxon>Lachnospirales</taxon>
        <taxon>Lachnospiraceae</taxon>
    </lineage>
</organism>
<evidence type="ECO:0008006" key="4">
    <source>
        <dbReference type="Google" id="ProtNLM"/>
    </source>
</evidence>
<keyword evidence="1" id="KW-1133">Transmembrane helix</keyword>
<evidence type="ECO:0000256" key="1">
    <source>
        <dbReference type="SAM" id="Phobius"/>
    </source>
</evidence>
<comment type="caution">
    <text evidence="2">The sequence shown here is derived from an EMBL/GenBank/DDBJ whole genome shotgun (WGS) entry which is preliminary data.</text>
</comment>
<dbReference type="AlphaFoldDB" id="A0A844FBR2"/>
<accession>A0A844FBR2</accession>
<dbReference type="PANTHER" id="PTHR32024">
    <property type="entry name" value="TRK SYSTEM POTASSIUM UPTAKE PROTEIN TRKG-RELATED"/>
    <property type="match status" value="1"/>
</dbReference>
<protein>
    <recommendedName>
        <fullName evidence="4">Ktr system potassium uptake protein B</fullName>
    </recommendedName>
</protein>
<evidence type="ECO:0000313" key="3">
    <source>
        <dbReference type="Proteomes" id="UP000462363"/>
    </source>
</evidence>
<keyword evidence="1" id="KW-0812">Transmembrane</keyword>
<feature type="transmembrane region" description="Helical" evidence="1">
    <location>
        <begin position="74"/>
        <end position="97"/>
    </location>
</feature>
<gene>
    <name evidence="2" type="ORF">FYJ37_09765</name>
</gene>
<name>A0A844FBR2_CLOSV</name>
<reference evidence="2 3" key="1">
    <citation type="submission" date="2019-08" db="EMBL/GenBank/DDBJ databases">
        <title>In-depth cultivation of the pig gut microbiome towards novel bacterial diversity and tailored functional studies.</title>
        <authorList>
            <person name="Wylensek D."/>
            <person name="Hitch T.C.A."/>
            <person name="Clavel T."/>
        </authorList>
    </citation>
    <scope>NUCLEOTIDE SEQUENCE [LARGE SCALE GENOMIC DNA]</scope>
    <source>
        <strain evidence="2 3">BL-389-WT-3D</strain>
    </source>
</reference>
<evidence type="ECO:0000313" key="2">
    <source>
        <dbReference type="EMBL" id="MSS40631.1"/>
    </source>
</evidence>
<dbReference type="EMBL" id="VUMB01000018">
    <property type="protein sequence ID" value="MSS40631.1"/>
    <property type="molecule type" value="Genomic_DNA"/>
</dbReference>
<dbReference type="PANTHER" id="PTHR32024:SF1">
    <property type="entry name" value="KTR SYSTEM POTASSIUM UPTAKE PROTEIN B"/>
    <property type="match status" value="1"/>
</dbReference>
<proteinExistence type="predicted"/>
<feature type="transmembrane region" description="Helical" evidence="1">
    <location>
        <begin position="12"/>
        <end position="31"/>
    </location>
</feature>